<dbReference type="GO" id="GO:0016491">
    <property type="term" value="F:oxidoreductase activity"/>
    <property type="evidence" value="ECO:0007669"/>
    <property type="project" value="UniProtKB-KW"/>
</dbReference>
<evidence type="ECO:0000313" key="3">
    <source>
        <dbReference type="EMBL" id="HIP56549.1"/>
    </source>
</evidence>
<dbReference type="CDD" id="cd19946">
    <property type="entry name" value="GlpA-like_Fer2_BFD-like"/>
    <property type="match status" value="1"/>
</dbReference>
<comment type="caution">
    <text evidence="3">The sequence shown here is derived from an EMBL/GenBank/DDBJ whole genome shotgun (WGS) entry which is preliminary data.</text>
</comment>
<gene>
    <name evidence="3" type="ORF">EYH02_00540</name>
</gene>
<proteinExistence type="predicted"/>
<feature type="domain" description="SoxA A3" evidence="2">
    <location>
        <begin position="19"/>
        <end position="96"/>
    </location>
</feature>
<evidence type="ECO:0000259" key="2">
    <source>
        <dbReference type="Pfam" id="PF17806"/>
    </source>
</evidence>
<dbReference type="Pfam" id="PF17806">
    <property type="entry name" value="SO_alpha_A3"/>
    <property type="match status" value="1"/>
</dbReference>
<dbReference type="EMBL" id="DQTV01000013">
    <property type="protein sequence ID" value="HIP56549.1"/>
    <property type="molecule type" value="Genomic_DNA"/>
</dbReference>
<sequence>MGKEALSEGGVKKLHPVIVCRCNDVTLEDVEKLIDEGCRDLECLRKVLRIGMGPCQGRNCMLILMRILARKLGKEVTELPLPTVRAPLTPITINILLKSVDVEGDEK</sequence>
<name>A0A832YXF1_9CREN</name>
<evidence type="ECO:0000313" key="4">
    <source>
        <dbReference type="Proteomes" id="UP000605805"/>
    </source>
</evidence>
<dbReference type="InterPro" id="IPR041117">
    <property type="entry name" value="SoxA_A3"/>
</dbReference>
<organism evidence="3 4">
    <name type="scientific">Ignisphaera aggregans</name>
    <dbReference type="NCBI Taxonomy" id="334771"/>
    <lineage>
        <taxon>Archaea</taxon>
        <taxon>Thermoproteota</taxon>
        <taxon>Thermoprotei</taxon>
        <taxon>Desulfurococcales</taxon>
        <taxon>Desulfurococcaceae</taxon>
        <taxon>Ignisphaera</taxon>
    </lineage>
</organism>
<accession>A0A832YXF1</accession>
<dbReference type="Gene3D" id="1.10.10.1100">
    <property type="entry name" value="BFD-like [2Fe-2S]-binding domain"/>
    <property type="match status" value="1"/>
</dbReference>
<dbReference type="AlphaFoldDB" id="A0A832YXF1"/>
<dbReference type="InterPro" id="IPR041854">
    <property type="entry name" value="BFD-like_2Fe2S-bd_dom_sf"/>
</dbReference>
<dbReference type="Proteomes" id="UP000605805">
    <property type="component" value="Unassembled WGS sequence"/>
</dbReference>
<evidence type="ECO:0000256" key="1">
    <source>
        <dbReference type="ARBA" id="ARBA00023002"/>
    </source>
</evidence>
<protein>
    <submittedName>
        <fullName evidence="3">(2Fe-2S)-binding protein</fullName>
    </submittedName>
</protein>
<reference evidence="3" key="1">
    <citation type="journal article" date="2020" name="ISME J.">
        <title>Gammaproteobacteria mediating utilization of methyl-, sulfur- and petroleum organic compounds in deep ocean hydrothermal plumes.</title>
        <authorList>
            <person name="Zhou Z."/>
            <person name="Liu Y."/>
            <person name="Pan J."/>
            <person name="Cron B.R."/>
            <person name="Toner B.M."/>
            <person name="Anantharaman K."/>
            <person name="Breier J.A."/>
            <person name="Dick G.J."/>
            <person name="Li M."/>
        </authorList>
    </citation>
    <scope>NUCLEOTIDE SEQUENCE</scope>
    <source>
        <strain evidence="3">SZUA-1435</strain>
    </source>
</reference>
<keyword evidence="1" id="KW-0560">Oxidoreductase</keyword>